<keyword evidence="2" id="KW-1185">Reference proteome</keyword>
<name>A0A8J6BUE9_ZIZPA</name>
<dbReference type="AlphaFoldDB" id="A0A8J6BUE9"/>
<evidence type="ECO:0000313" key="1">
    <source>
        <dbReference type="EMBL" id="KAG8096687.1"/>
    </source>
</evidence>
<gene>
    <name evidence="1" type="ORF">GUJ93_ZPchr0013g34589</name>
</gene>
<proteinExistence type="predicted"/>
<reference evidence="1" key="1">
    <citation type="journal article" date="2021" name="bioRxiv">
        <title>Whole Genome Assembly and Annotation of Northern Wild Rice, Zizania palustris L., Supports a Whole Genome Duplication in the Zizania Genus.</title>
        <authorList>
            <person name="Haas M."/>
            <person name="Kono T."/>
            <person name="Macchietto M."/>
            <person name="Millas R."/>
            <person name="McGilp L."/>
            <person name="Shao M."/>
            <person name="Duquette J."/>
            <person name="Hirsch C.N."/>
            <person name="Kimball J."/>
        </authorList>
    </citation>
    <scope>NUCLEOTIDE SEQUENCE</scope>
    <source>
        <tissue evidence="1">Fresh leaf tissue</tissue>
    </source>
</reference>
<dbReference type="EMBL" id="JAAALK010000079">
    <property type="protein sequence ID" value="KAG8096687.1"/>
    <property type="molecule type" value="Genomic_DNA"/>
</dbReference>
<sequence length="114" mass="12888">MPHTRHIYAARLCRGGSASHARTAPRLVCIMPALDLRSHTPDLLYTVSRHTLLLFLDWFWIEGGQKPRGKCTFHLSDTWGTLVCILGSRASRCLTTPDRSSAKATPRRRLNKYA</sequence>
<reference evidence="1" key="2">
    <citation type="submission" date="2021-02" db="EMBL/GenBank/DDBJ databases">
        <authorList>
            <person name="Kimball J.A."/>
            <person name="Haas M.W."/>
            <person name="Macchietto M."/>
            <person name="Kono T."/>
            <person name="Duquette J."/>
            <person name="Shao M."/>
        </authorList>
    </citation>
    <scope>NUCLEOTIDE SEQUENCE</scope>
    <source>
        <tissue evidence="1">Fresh leaf tissue</tissue>
    </source>
</reference>
<evidence type="ECO:0000313" key="2">
    <source>
        <dbReference type="Proteomes" id="UP000729402"/>
    </source>
</evidence>
<accession>A0A8J6BUE9</accession>
<organism evidence="1 2">
    <name type="scientific">Zizania palustris</name>
    <name type="common">Northern wild rice</name>
    <dbReference type="NCBI Taxonomy" id="103762"/>
    <lineage>
        <taxon>Eukaryota</taxon>
        <taxon>Viridiplantae</taxon>
        <taxon>Streptophyta</taxon>
        <taxon>Embryophyta</taxon>
        <taxon>Tracheophyta</taxon>
        <taxon>Spermatophyta</taxon>
        <taxon>Magnoliopsida</taxon>
        <taxon>Liliopsida</taxon>
        <taxon>Poales</taxon>
        <taxon>Poaceae</taxon>
        <taxon>BOP clade</taxon>
        <taxon>Oryzoideae</taxon>
        <taxon>Oryzeae</taxon>
        <taxon>Zizaniinae</taxon>
        <taxon>Zizania</taxon>
    </lineage>
</organism>
<comment type="caution">
    <text evidence="1">The sequence shown here is derived from an EMBL/GenBank/DDBJ whole genome shotgun (WGS) entry which is preliminary data.</text>
</comment>
<protein>
    <submittedName>
        <fullName evidence="1">Uncharacterized protein</fullName>
    </submittedName>
</protein>
<dbReference type="Proteomes" id="UP000729402">
    <property type="component" value="Unassembled WGS sequence"/>
</dbReference>